<dbReference type="AlphaFoldDB" id="D1YZ70"/>
<dbReference type="GeneID" id="8681580"/>
<feature type="coiled-coil region" evidence="1">
    <location>
        <begin position="8"/>
        <end position="44"/>
    </location>
</feature>
<dbReference type="RefSeq" id="WP_012900421.1">
    <property type="nucleotide sequence ID" value="NC_013665.1"/>
</dbReference>
<dbReference type="Proteomes" id="UP000001882">
    <property type="component" value="Chromosome"/>
</dbReference>
<feature type="region of interest" description="Disordered" evidence="2">
    <location>
        <begin position="52"/>
        <end position="145"/>
    </location>
</feature>
<accession>D1YZ70</accession>
<feature type="compositionally biased region" description="Basic and acidic residues" evidence="2">
    <location>
        <begin position="52"/>
        <end position="63"/>
    </location>
</feature>
<protein>
    <submittedName>
        <fullName evidence="3">Uncharacterized protein</fullName>
    </submittedName>
</protein>
<dbReference type="InParanoid" id="D1YZ70"/>
<evidence type="ECO:0000313" key="4">
    <source>
        <dbReference type="Proteomes" id="UP000001882"/>
    </source>
</evidence>
<name>D1YZ70_METPS</name>
<gene>
    <name evidence="3" type="ordered locus">MCP_1670</name>
</gene>
<evidence type="ECO:0000256" key="1">
    <source>
        <dbReference type="SAM" id="Coils"/>
    </source>
</evidence>
<keyword evidence="4" id="KW-1185">Reference proteome</keyword>
<sequence length="238" mass="27373">MGILDDFIKTIKGQRSQYKAEQRQAEMEKIARENEAKAKAAREREWAARENEAKLKAQREREYMGQSKTSDKGYVGEVVDRIKEQRREFEEAQKAGAPKKPETERGPIDEFAYRIKEQRREFEEASKGPKPAAKHAPTQTIQEQKPETIKAYGHTFMYMPGQTPHILFDEPGKSVYIDNVDEYLKAGGKVEQREITAAMDPQMYNIYTSKGGPIGQARYYKSGDIVISLVPDPFKNYR</sequence>
<keyword evidence="1" id="KW-0175">Coiled coil</keyword>
<dbReference type="EMBL" id="AP011532">
    <property type="protein sequence ID" value="BAI61742.1"/>
    <property type="molecule type" value="Genomic_DNA"/>
</dbReference>
<organism evidence="3 4">
    <name type="scientific">Methanocella paludicola (strain DSM 17711 / JCM 13418 / NBRC 101707 / SANAE)</name>
    <dbReference type="NCBI Taxonomy" id="304371"/>
    <lineage>
        <taxon>Archaea</taxon>
        <taxon>Methanobacteriati</taxon>
        <taxon>Methanobacteriota</taxon>
        <taxon>Stenosarchaea group</taxon>
        <taxon>Methanomicrobia</taxon>
        <taxon>Methanocellales</taxon>
        <taxon>Methanocellaceae</taxon>
        <taxon>Methanocella</taxon>
    </lineage>
</organism>
<reference evidence="3 4" key="2">
    <citation type="journal article" date="2008" name="Int. J. Syst. Evol. Microbiol.">
        <title>Methanocella paludicola gen. nov., sp. nov., a methane-producing archaeon, the first isolate of the lineage 'Rice Cluster I', and proposal of the new archaeal order Methanocellales ord. nov.</title>
        <authorList>
            <person name="Sakai S."/>
            <person name="Imachi H."/>
            <person name="Hanada S."/>
            <person name="Ohashi A."/>
            <person name="Harada H."/>
            <person name="Kamagata Y."/>
        </authorList>
    </citation>
    <scope>NUCLEOTIDE SEQUENCE [LARGE SCALE GENOMIC DNA]</scope>
    <source>
        <strain evidence="4">DSM 17711 / JCM 13418 / NBRC 101707 / SANAE</strain>
    </source>
</reference>
<evidence type="ECO:0000313" key="3">
    <source>
        <dbReference type="EMBL" id="BAI61742.1"/>
    </source>
</evidence>
<reference evidence="4" key="3">
    <citation type="journal article" date="2011" name="PLoS ONE">
        <title>Genome sequence of a mesophilic hydrogenotrophic methanogen Methanocella paludicola, the first cultivated representative of the order Methanocellales.</title>
        <authorList>
            <person name="Sakai S."/>
            <person name="Takaki Y."/>
            <person name="Shimamura S."/>
            <person name="Sekine M."/>
            <person name="Tajima T."/>
            <person name="Kosugi H."/>
            <person name="Ichikawa N."/>
            <person name="Tasumi E."/>
            <person name="Hiraki A.T."/>
            <person name="Shimizu A."/>
            <person name="Kato Y."/>
            <person name="Nishiko R."/>
            <person name="Mori K."/>
            <person name="Fujita N."/>
            <person name="Imachi H."/>
            <person name="Takai K."/>
        </authorList>
    </citation>
    <scope>NUCLEOTIDE SEQUENCE [LARGE SCALE GENOMIC DNA]</scope>
    <source>
        <strain evidence="4">DSM 17711 / JCM 13418 / NBRC 101707 / SANAE</strain>
    </source>
</reference>
<proteinExistence type="predicted"/>
<reference evidence="3 4" key="1">
    <citation type="journal article" date="2007" name="Appl. Environ. Microbiol.">
        <title>Isolation of key methanogens for global methane emission from rice paddy fields: a novel isolate affiliated with the clone cluster rice cluster I.</title>
        <authorList>
            <person name="Sakai S."/>
            <person name="Imachi H."/>
            <person name="Sekiguchi Y."/>
            <person name="Ohashi A."/>
            <person name="Harada H."/>
            <person name="Kamagata Y."/>
        </authorList>
    </citation>
    <scope>NUCLEOTIDE SEQUENCE [LARGE SCALE GENOMIC DNA]</scope>
    <source>
        <strain evidence="4">DSM 17711 / JCM 13418 / NBRC 101707 / SANAE</strain>
    </source>
</reference>
<evidence type="ECO:0000256" key="2">
    <source>
        <dbReference type="SAM" id="MobiDB-lite"/>
    </source>
</evidence>
<dbReference type="KEGG" id="mpd:MCP_1670"/>
<feature type="compositionally biased region" description="Basic and acidic residues" evidence="2">
    <location>
        <begin position="78"/>
        <end position="127"/>
    </location>
</feature>
<dbReference type="STRING" id="304371.MCP_1670"/>